<sequence length="226" mass="25969">MLLLSFVKGLYFLSTTSLGKLQTAFVFGKNAELCAAFLILNISVSCQNARIREHCQGKLIHLDNSSCIFLVMHSFIFSDVVNKGTKTKKFFSSHVGVIHRNYPMFQREDNKIKILLEHMNTTQYTSEFLTIFGKYLERFLQEKNMSLINGTNSIALLSVMVGLPVGLHGEQVNVYTDHGAATNQWKQYTDYKIQPLTWYKVLKKQAVLGQYITRFYTYDLQPLIMI</sequence>
<protein>
    <submittedName>
        <fullName evidence="1">Uncharacterized protein</fullName>
    </submittedName>
</protein>
<organism evidence="1 2">
    <name type="scientific">Brassica napus</name>
    <name type="common">Rape</name>
    <dbReference type="NCBI Taxonomy" id="3708"/>
    <lineage>
        <taxon>Eukaryota</taxon>
        <taxon>Viridiplantae</taxon>
        <taxon>Streptophyta</taxon>
        <taxon>Embryophyta</taxon>
        <taxon>Tracheophyta</taxon>
        <taxon>Spermatophyta</taxon>
        <taxon>Magnoliopsida</taxon>
        <taxon>eudicotyledons</taxon>
        <taxon>Gunneridae</taxon>
        <taxon>Pentapetalae</taxon>
        <taxon>rosids</taxon>
        <taxon>malvids</taxon>
        <taxon>Brassicales</taxon>
        <taxon>Brassicaceae</taxon>
        <taxon>Brassiceae</taxon>
        <taxon>Brassica</taxon>
    </lineage>
</organism>
<reference evidence="1 2" key="1">
    <citation type="submission" date="2021-05" db="EMBL/GenBank/DDBJ databases">
        <title>Genome Assembly of Synthetic Allotetraploid Brassica napus Reveals Homoeologous Exchanges between Subgenomes.</title>
        <authorList>
            <person name="Davis J.T."/>
        </authorList>
    </citation>
    <scope>NUCLEOTIDE SEQUENCE [LARGE SCALE GENOMIC DNA]</scope>
    <source>
        <strain evidence="2">cv. Da-Ae</strain>
        <tissue evidence="1">Seedling</tissue>
    </source>
</reference>
<evidence type="ECO:0000313" key="1">
    <source>
        <dbReference type="EMBL" id="KAH0879349.1"/>
    </source>
</evidence>
<proteinExistence type="predicted"/>
<dbReference type="EMBL" id="JAGKQM010000015">
    <property type="protein sequence ID" value="KAH0879349.1"/>
    <property type="molecule type" value="Genomic_DNA"/>
</dbReference>
<dbReference type="Proteomes" id="UP000824890">
    <property type="component" value="Unassembled WGS sequence"/>
</dbReference>
<accession>A0ABQ7ZGJ3</accession>
<comment type="caution">
    <text evidence="1">The sequence shown here is derived from an EMBL/GenBank/DDBJ whole genome shotgun (WGS) entry which is preliminary data.</text>
</comment>
<evidence type="ECO:0000313" key="2">
    <source>
        <dbReference type="Proteomes" id="UP000824890"/>
    </source>
</evidence>
<gene>
    <name evidence="1" type="ORF">HID58_066743</name>
</gene>
<name>A0ABQ7ZGJ3_BRANA</name>
<keyword evidence="2" id="KW-1185">Reference proteome</keyword>